<dbReference type="InterPro" id="IPR002755">
    <property type="entry name" value="DNA_primase_S"/>
</dbReference>
<feature type="region of interest" description="Disordered" evidence="6">
    <location>
        <begin position="1147"/>
        <end position="1231"/>
    </location>
</feature>
<evidence type="ECO:0000259" key="8">
    <source>
        <dbReference type="Pfam" id="PF17403"/>
    </source>
</evidence>
<dbReference type="Pfam" id="PF17405">
    <property type="entry name" value="Nrap_D4"/>
    <property type="match status" value="1"/>
</dbReference>
<evidence type="ECO:0000259" key="10">
    <source>
        <dbReference type="Pfam" id="PF17405"/>
    </source>
</evidence>
<comment type="similarity">
    <text evidence="3">Belongs to the eukaryotic-type primase small subunit family.</text>
</comment>
<evidence type="ECO:0000259" key="7">
    <source>
        <dbReference type="Pfam" id="PF03813"/>
    </source>
</evidence>
<protein>
    <submittedName>
        <fullName evidence="13">U3 small nucleolar RNA-associated 22</fullName>
    </submittedName>
</protein>
<dbReference type="Gene3D" id="3.90.920.10">
    <property type="entry name" value="DNA primase, PRIM domain"/>
    <property type="match status" value="1"/>
</dbReference>
<dbReference type="Proteomes" id="UP000554235">
    <property type="component" value="Unassembled WGS sequence"/>
</dbReference>
<dbReference type="GO" id="GO:0003899">
    <property type="term" value="F:DNA-directed RNA polymerase activity"/>
    <property type="evidence" value="ECO:0007669"/>
    <property type="project" value="InterPro"/>
</dbReference>
<feature type="domain" description="Nrap protein" evidence="7">
    <location>
        <begin position="141"/>
        <end position="298"/>
    </location>
</feature>
<comment type="subcellular location">
    <subcellularLocation>
        <location evidence="1">Nucleus</location>
        <location evidence="1">Nucleolus</location>
    </subcellularLocation>
</comment>
<dbReference type="CDD" id="cd04860">
    <property type="entry name" value="AE_Prim_S"/>
    <property type="match status" value="1"/>
</dbReference>
<feature type="compositionally biased region" description="Basic and acidic residues" evidence="6">
    <location>
        <begin position="1192"/>
        <end position="1202"/>
    </location>
</feature>
<sequence>MESSSKRRKLDHSGAGLRHDGLIDFEARSSARVSTASTFVLQTDELLKEAKLDYSKALKGVDTHLHRLKEAIDSATPHDPVPIAEATANFEKKHRIVIPYPDPKPAKDAPYKLSFAKPAQFNVVGSYVAKTMIKTQAQFGIDMVVQMPKTLFQEKDYTSMRYFYRRAYYIACIAAHVKKELGASLDLSFEYLNENPLLPVLVLRPKPEDDDEDSKETSSKASKKKAKATKSSYVIRLIPCAPDGLLPKSKLLPTSNNNHSGETEDKKNAQSGTPFYNSTLKAEETFISYLRVLTHAKNECPAFPDACVLGRIWLQQRGFGSSVSQGGFGHFEWSVMIALLLQMGGRNGQAALSTSLSSTELFKAAVQFLSTTDFNKKPFVFGSSKISPDTVREAGPVMYDPVRELNVLSKMSPWSASLLQMHAKSTTDLLANEAADKFEPTFIVKSNAPLQTFDAIFEIKTQDISKPSKSPDRRGPAWDFSLEAHKVLKKAYGNRAQLVHFQVPSKTSWPLGSFHPADSDKVLFGVMFEFAQMSRQMEHGPPAEEQKDAAKFRQFWGEKAELRRFKDGSILECIEWSNKVPFQICEEIAAHILKRHLKIVKEEMTAFGAGFFNVISLSHLDKEAFDAARRAFQTFESDIRNLEELPLQIRQLSPVSPAARYASIDPPTPGFHKGSIEPIDVNLYFEASSRWLENLVAIQEAKIEFLLDFDRRLTSAKDNITTYLGRENQEIGIENLAYLDIVYDTGASFRLRIHCDLEEMLLERQIKNKTVDHQVREESEAALASFNWLFTTLPIHTQTISTFCTRLHPLSQTIRLVKHWFNRHKLSGHISEELIELFVLHVFLQPYPWRAPSSVATGFLRTLTFLSRWDWRDEPLIVDSAEELTNDDRSTIRKELETWRKRDPNMNHTVMIVATSSEPSGLAYTRNGPSKLIASRMTRLAKAASKLVKDNGYRLDAADLFETSLEDYDVLLHLSRKAIRSIVRHAASDPSARRHSQFKNLDDRTGRAPLPIRVHPVDVLMQELQRVYDDTLVFFRGASNSEDDDAVIGAIWNPKLQQQKFRVGLPYNFQKVAGEDDDVVAVNRKAVLLEIARIGGEVIKKIEEVEKGRRHVGGIDPCRAKKALRIRILTDIVKDIQPNISEEKAGTMPHSVAPEAMSSPSNVKDEPMEETGIPNETAAAAPEADVAMGEAEESKKDVKQLEDLFDDVDSDDEFPSSAPVQQSSQVAPASPTDAIAMKASDPEVMRSFYQRLFPWRYLFQWLNHSPTPTNDFGNREFAFTLQNDAYLRYQSFPTADMLRKDVLRLMPSRFEIGPVYTTNPRDRKTLRNSSAFKPLAKELCFDIDLTDYDDIRTCCDKANICNKCWQFMTMAIKVVDAALREDFGFKHIMWVYSGRRGAHAWVCDKKVRSMDDQKRRSIAGYLEVVKGGAQSGKKVNLRRPLHPHLARSLDILKTHFQEDVLEVQDPWASPEQAEKLLQLLPNQNLNESLRKKWDAAPGRASTSKWADIDAVAKSGASKNLDARQLLEAKQDIVFEYTYPRLDIEVSKKLNHLLKSPFVVHPGTGRVCVPINTKYLEDFDPLAVPTVQGLLAEIDAWKADEEEEESKKSISDWEKTSLKPYIEQFRHFVNGIMKDEKDVKVKREREEDSMEF</sequence>
<feature type="region of interest" description="Disordered" evidence="6">
    <location>
        <begin position="249"/>
        <end position="274"/>
    </location>
</feature>
<comment type="similarity">
    <text evidence="2">Belongs to the NRAP family.</text>
</comment>
<dbReference type="Pfam" id="PF17406">
    <property type="entry name" value="Nrap_D5"/>
    <property type="match status" value="1"/>
</dbReference>
<keyword evidence="14" id="KW-1185">Reference proteome</keyword>
<evidence type="ECO:0000256" key="4">
    <source>
        <dbReference type="ARBA" id="ARBA00022884"/>
    </source>
</evidence>
<dbReference type="Pfam" id="PF17407">
    <property type="entry name" value="Nrap_D6"/>
    <property type="match status" value="1"/>
</dbReference>
<dbReference type="Gene3D" id="3.30.70.3030">
    <property type="match status" value="1"/>
</dbReference>
<feature type="compositionally biased region" description="Acidic residues" evidence="6">
    <location>
        <begin position="1203"/>
        <end position="1214"/>
    </location>
</feature>
<comment type="caution">
    <text evidence="13">The sequence shown here is derived from an EMBL/GenBank/DDBJ whole genome shotgun (WGS) entry which is preliminary data.</text>
</comment>
<evidence type="ECO:0000256" key="5">
    <source>
        <dbReference type="ARBA" id="ARBA00023242"/>
    </source>
</evidence>
<evidence type="ECO:0000256" key="2">
    <source>
        <dbReference type="ARBA" id="ARBA00006674"/>
    </source>
</evidence>
<dbReference type="NCBIfam" id="TIGR00335">
    <property type="entry name" value="primase_sml"/>
    <property type="match status" value="1"/>
</dbReference>
<feature type="compositionally biased region" description="Low complexity" evidence="6">
    <location>
        <begin position="1215"/>
        <end position="1231"/>
    </location>
</feature>
<dbReference type="InterPro" id="IPR035367">
    <property type="entry name" value="Nrap_D2"/>
</dbReference>
<dbReference type="GO" id="GO:0034456">
    <property type="term" value="C:UTP-C complex"/>
    <property type="evidence" value="ECO:0007669"/>
    <property type="project" value="TreeGrafter"/>
</dbReference>
<reference evidence="13 14" key="1">
    <citation type="submission" date="2020-01" db="EMBL/GenBank/DDBJ databases">
        <title>Identification and distribution of gene clusters putatively required for synthesis of sphingolipid metabolism inhibitors in phylogenetically diverse species of the filamentous fungus Fusarium.</title>
        <authorList>
            <person name="Kim H.-S."/>
            <person name="Busman M."/>
            <person name="Brown D.W."/>
            <person name="Divon H."/>
            <person name="Uhlig S."/>
            <person name="Proctor R.H."/>
        </authorList>
    </citation>
    <scope>NUCLEOTIDE SEQUENCE [LARGE SCALE GENOMIC DNA]</scope>
    <source>
        <strain evidence="13 14">NRRL 20459</strain>
    </source>
</reference>
<evidence type="ECO:0000256" key="1">
    <source>
        <dbReference type="ARBA" id="ARBA00004604"/>
    </source>
</evidence>
<dbReference type="GO" id="GO:0006269">
    <property type="term" value="P:DNA replication, synthesis of primer"/>
    <property type="evidence" value="ECO:0007669"/>
    <property type="project" value="InterPro"/>
</dbReference>
<evidence type="ECO:0000256" key="3">
    <source>
        <dbReference type="ARBA" id="ARBA00009762"/>
    </source>
</evidence>
<dbReference type="GO" id="GO:0006364">
    <property type="term" value="P:rRNA processing"/>
    <property type="evidence" value="ECO:0007669"/>
    <property type="project" value="TreeGrafter"/>
</dbReference>
<feature type="domain" description="Nrap protein" evidence="12">
    <location>
        <begin position="965"/>
        <end position="1102"/>
    </location>
</feature>
<gene>
    <name evidence="13" type="ORF">FALBO_566</name>
</gene>
<dbReference type="Pfam" id="PF17403">
    <property type="entry name" value="Nrap_D2"/>
    <property type="match status" value="1"/>
</dbReference>
<proteinExistence type="inferred from homology"/>
<dbReference type="InterPro" id="IPR005554">
    <property type="entry name" value="NOL6/Upt22"/>
</dbReference>
<dbReference type="InterPro" id="IPR014052">
    <property type="entry name" value="DNA_primase_ssu_euk/arc"/>
</dbReference>
<evidence type="ECO:0000259" key="11">
    <source>
        <dbReference type="Pfam" id="PF17406"/>
    </source>
</evidence>
<dbReference type="InterPro" id="IPR035369">
    <property type="entry name" value="Nrap_D4"/>
</dbReference>
<evidence type="ECO:0000313" key="14">
    <source>
        <dbReference type="Proteomes" id="UP000554235"/>
    </source>
</evidence>
<name>A0A8H4LRB3_9HYPO</name>
<evidence type="ECO:0000256" key="6">
    <source>
        <dbReference type="SAM" id="MobiDB-lite"/>
    </source>
</evidence>
<accession>A0A8H4LRB3</accession>
<dbReference type="Pfam" id="PF17404">
    <property type="entry name" value="Nrap_D3"/>
    <property type="match status" value="1"/>
</dbReference>
<dbReference type="GO" id="GO:0003723">
    <property type="term" value="F:RNA binding"/>
    <property type="evidence" value="ECO:0007669"/>
    <property type="project" value="UniProtKB-KW"/>
</dbReference>
<dbReference type="InterPro" id="IPR035368">
    <property type="entry name" value="Nrap_D3"/>
</dbReference>
<dbReference type="Pfam" id="PF03813">
    <property type="entry name" value="Nrap"/>
    <property type="match status" value="1"/>
</dbReference>
<dbReference type="SUPFAM" id="SSF56747">
    <property type="entry name" value="Prim-pol domain"/>
    <property type="match status" value="1"/>
</dbReference>
<keyword evidence="4" id="KW-0694">RNA-binding</keyword>
<feature type="domain" description="Nrap protein" evidence="10">
    <location>
        <begin position="618"/>
        <end position="805"/>
    </location>
</feature>
<organism evidence="13 14">
    <name type="scientific">Fusarium albosuccineum</name>
    <dbReference type="NCBI Taxonomy" id="1237068"/>
    <lineage>
        <taxon>Eukaryota</taxon>
        <taxon>Fungi</taxon>
        <taxon>Dikarya</taxon>
        <taxon>Ascomycota</taxon>
        <taxon>Pezizomycotina</taxon>
        <taxon>Sordariomycetes</taxon>
        <taxon>Hypocreomycetidae</taxon>
        <taxon>Hypocreales</taxon>
        <taxon>Nectriaceae</taxon>
        <taxon>Fusarium</taxon>
        <taxon>Fusarium decemcellulare species complex</taxon>
    </lineage>
</organism>
<keyword evidence="5" id="KW-0539">Nucleus</keyword>
<feature type="region of interest" description="Disordered" evidence="6">
    <location>
        <begin position="204"/>
        <end position="225"/>
    </location>
</feature>
<dbReference type="Pfam" id="PF01896">
    <property type="entry name" value="DNA_primase_S"/>
    <property type="match status" value="1"/>
</dbReference>
<dbReference type="OrthoDB" id="10251401at2759"/>
<dbReference type="InterPro" id="IPR035371">
    <property type="entry name" value="Nrap_D6"/>
</dbReference>
<dbReference type="EMBL" id="JAADYS010000067">
    <property type="protein sequence ID" value="KAF4472542.1"/>
    <property type="molecule type" value="Genomic_DNA"/>
</dbReference>
<feature type="compositionally biased region" description="Low complexity" evidence="6">
    <location>
        <begin position="1176"/>
        <end position="1189"/>
    </location>
</feature>
<dbReference type="PANTHER" id="PTHR17972">
    <property type="entry name" value="NUCLEOLAR RNA-ASSOCIATED PROTEIN"/>
    <property type="match status" value="1"/>
</dbReference>
<feature type="domain" description="Nrap protein" evidence="9">
    <location>
        <begin position="449"/>
        <end position="598"/>
    </location>
</feature>
<dbReference type="GO" id="GO:0032040">
    <property type="term" value="C:small-subunit processome"/>
    <property type="evidence" value="ECO:0007669"/>
    <property type="project" value="TreeGrafter"/>
</dbReference>
<feature type="domain" description="Nrap protein" evidence="11">
    <location>
        <begin position="810"/>
        <end position="962"/>
    </location>
</feature>
<dbReference type="InterPro" id="IPR035370">
    <property type="entry name" value="Nrap_D5"/>
</dbReference>
<dbReference type="FunFam" id="3.90.920.10:FF:000002">
    <property type="entry name" value="DNA primase"/>
    <property type="match status" value="1"/>
</dbReference>
<evidence type="ECO:0000313" key="13">
    <source>
        <dbReference type="EMBL" id="KAF4472542.1"/>
    </source>
</evidence>
<feature type="domain" description="Nrap protein" evidence="8">
    <location>
        <begin position="302"/>
        <end position="445"/>
    </location>
</feature>
<dbReference type="GO" id="GO:0006409">
    <property type="term" value="P:tRNA export from nucleus"/>
    <property type="evidence" value="ECO:0007669"/>
    <property type="project" value="TreeGrafter"/>
</dbReference>
<evidence type="ECO:0000259" key="9">
    <source>
        <dbReference type="Pfam" id="PF17404"/>
    </source>
</evidence>
<dbReference type="InterPro" id="IPR035082">
    <property type="entry name" value="Nrap_D1"/>
</dbReference>
<dbReference type="PANTHER" id="PTHR17972:SF0">
    <property type="entry name" value="NUCLEOLAR PROTEIN 6"/>
    <property type="match status" value="1"/>
</dbReference>
<dbReference type="GO" id="GO:0032545">
    <property type="term" value="C:CURI complex"/>
    <property type="evidence" value="ECO:0007669"/>
    <property type="project" value="TreeGrafter"/>
</dbReference>
<dbReference type="Gene3D" id="1.10.1410.10">
    <property type="match status" value="2"/>
</dbReference>
<evidence type="ECO:0000259" key="12">
    <source>
        <dbReference type="Pfam" id="PF17407"/>
    </source>
</evidence>